<dbReference type="Pfam" id="PF00132">
    <property type="entry name" value="Hexapep"/>
    <property type="match status" value="1"/>
</dbReference>
<keyword evidence="2 3" id="KW-0808">Transferase</keyword>
<evidence type="ECO:0000256" key="1">
    <source>
        <dbReference type="ARBA" id="ARBA00007274"/>
    </source>
</evidence>
<dbReference type="RefSeq" id="WP_092772239.1">
    <property type="nucleotide sequence ID" value="NZ_FOHS01000003.1"/>
</dbReference>
<dbReference type="CDD" id="cd04647">
    <property type="entry name" value="LbH_MAT_like"/>
    <property type="match status" value="1"/>
</dbReference>
<dbReference type="InterPro" id="IPR001451">
    <property type="entry name" value="Hexapep"/>
</dbReference>
<dbReference type="PANTHER" id="PTHR23416">
    <property type="entry name" value="SIALIC ACID SYNTHASE-RELATED"/>
    <property type="match status" value="1"/>
</dbReference>
<keyword evidence="4" id="KW-1185">Reference proteome</keyword>
<protein>
    <submittedName>
        <fullName evidence="3">Galactoside O-acetyltransferase</fullName>
    </submittedName>
</protein>
<sequence length="165" mass="17668">MILSNIKLGKNVEVDGTSSLNNVDIRDNVKISKYCTVFGSSNNVLHIGVSAYIGPNCFIQGYADHIEIGERVSIAQNVNIMSSSGPNASTAMQKYFPLIVGKVKIGNDCWIGANSVIMPNVVLGDFCVVAANSYVNQSFESFSVIGGNPAKLLKKLDPQVVSSHE</sequence>
<proteinExistence type="inferred from homology"/>
<dbReference type="SUPFAM" id="SSF51161">
    <property type="entry name" value="Trimeric LpxA-like enzymes"/>
    <property type="match status" value="1"/>
</dbReference>
<evidence type="ECO:0000313" key="4">
    <source>
        <dbReference type="Proteomes" id="UP000198697"/>
    </source>
</evidence>
<dbReference type="AlphaFoldDB" id="A0A1I0GWM6"/>
<dbReference type="STRING" id="82805.SAMN04487998_2635"/>
<dbReference type="InterPro" id="IPR011004">
    <property type="entry name" value="Trimer_LpxA-like_sf"/>
</dbReference>
<evidence type="ECO:0000313" key="3">
    <source>
        <dbReference type="EMBL" id="SET75774.1"/>
    </source>
</evidence>
<dbReference type="Proteomes" id="UP000198697">
    <property type="component" value="Unassembled WGS sequence"/>
</dbReference>
<evidence type="ECO:0000256" key="2">
    <source>
        <dbReference type="ARBA" id="ARBA00022679"/>
    </source>
</evidence>
<dbReference type="GO" id="GO:0008374">
    <property type="term" value="F:O-acyltransferase activity"/>
    <property type="evidence" value="ECO:0007669"/>
    <property type="project" value="TreeGrafter"/>
</dbReference>
<dbReference type="InterPro" id="IPR051159">
    <property type="entry name" value="Hexapeptide_acetyltransf"/>
</dbReference>
<name>A0A1I0GWM6_9BACT</name>
<organism evidence="3 4">
    <name type="scientific">Hymenobacter actinosclerus</name>
    <dbReference type="NCBI Taxonomy" id="82805"/>
    <lineage>
        <taxon>Bacteria</taxon>
        <taxon>Pseudomonadati</taxon>
        <taxon>Bacteroidota</taxon>
        <taxon>Cytophagia</taxon>
        <taxon>Cytophagales</taxon>
        <taxon>Hymenobacteraceae</taxon>
        <taxon>Hymenobacter</taxon>
    </lineage>
</organism>
<gene>
    <name evidence="3" type="ORF">SAMN04487998_2635</name>
</gene>
<dbReference type="PANTHER" id="PTHR23416:SF23">
    <property type="entry name" value="ACETYLTRANSFERASE C18B11.09C-RELATED"/>
    <property type="match status" value="1"/>
</dbReference>
<dbReference type="GO" id="GO:0005829">
    <property type="term" value="C:cytosol"/>
    <property type="evidence" value="ECO:0007669"/>
    <property type="project" value="TreeGrafter"/>
</dbReference>
<accession>A0A1I0GWM6</accession>
<dbReference type="Gene3D" id="2.160.10.10">
    <property type="entry name" value="Hexapeptide repeat proteins"/>
    <property type="match status" value="1"/>
</dbReference>
<reference evidence="4" key="1">
    <citation type="submission" date="2016-10" db="EMBL/GenBank/DDBJ databases">
        <authorList>
            <person name="Varghese N."/>
            <person name="Submissions S."/>
        </authorList>
    </citation>
    <scope>NUCLEOTIDE SEQUENCE [LARGE SCALE GENOMIC DNA]</scope>
    <source>
        <strain evidence="4">DSM 15310</strain>
    </source>
</reference>
<dbReference type="OrthoDB" id="9814490at2"/>
<dbReference type="EMBL" id="FOHS01000003">
    <property type="protein sequence ID" value="SET75774.1"/>
    <property type="molecule type" value="Genomic_DNA"/>
</dbReference>
<comment type="similarity">
    <text evidence="1">Belongs to the transferase hexapeptide repeat family.</text>
</comment>